<dbReference type="PANTHER" id="PTHR10815:SF5">
    <property type="entry name" value="METHYLATED-DNA--PROTEIN-CYSTEINE METHYLTRANSFERASE"/>
    <property type="match status" value="1"/>
</dbReference>
<dbReference type="SUPFAM" id="SSF53155">
    <property type="entry name" value="Methylated DNA-protein cysteine methyltransferase domain"/>
    <property type="match status" value="1"/>
</dbReference>
<dbReference type="PROSITE" id="PS00374">
    <property type="entry name" value="MGMT"/>
    <property type="match status" value="1"/>
</dbReference>
<keyword evidence="5 12" id="KW-0808">Transferase</keyword>
<evidence type="ECO:0000313" key="17">
    <source>
        <dbReference type="EMBL" id="RUT79719.1"/>
    </source>
</evidence>
<evidence type="ECO:0000256" key="11">
    <source>
        <dbReference type="ARBA" id="ARBA00049348"/>
    </source>
</evidence>
<dbReference type="GO" id="GO:0008270">
    <property type="term" value="F:zinc ion binding"/>
    <property type="evidence" value="ECO:0007669"/>
    <property type="project" value="InterPro"/>
</dbReference>
<dbReference type="InterPro" id="IPR036217">
    <property type="entry name" value="MethylDNA_cys_MeTrfase_DNAb"/>
</dbReference>
<dbReference type="InterPro" id="IPR036631">
    <property type="entry name" value="MGMT_N_sf"/>
</dbReference>
<dbReference type="InterPro" id="IPR035451">
    <property type="entry name" value="Ada-like_dom_sf"/>
</dbReference>
<dbReference type="NCBIfam" id="TIGR00589">
    <property type="entry name" value="ogt"/>
    <property type="match status" value="1"/>
</dbReference>
<dbReference type="SMART" id="SM00342">
    <property type="entry name" value="HTH_ARAC"/>
    <property type="match status" value="1"/>
</dbReference>
<dbReference type="OrthoDB" id="9802228at2"/>
<sequence>MYQELSFEEKYNAIGKKESLYEGSFVTAVTTTGIFCKPSCRAKKPNAKNVIFYDTPQQAIQNGFRPCKICKPMNLEGEAPEYINNIITELQDNPYLKIKDFDLRQRGVEPSKIRRWFKKHHNMTFHSYQRMLRINKAYNQIKGGNSITNTAFGLGYESLSGFNEGWQNIFGKSPKNLKERNVISIIRFTTPLGAMFACATDQGICLLEFTDRRMLETEFQDLCRRLNAVILPGKNKYLDLLQIQLLEYFEGKRREFSIPLHTPGTEFQQSVWKMLQQIPYGETWSYKEQAIKLNKPKAIRAVASANGYNRIAILIPCHRVIGSNGDLTGYGGGLGRKKYLLQLENNNEESSK</sequence>
<evidence type="ECO:0000256" key="8">
    <source>
        <dbReference type="ARBA" id="ARBA00023159"/>
    </source>
</evidence>
<evidence type="ECO:0000256" key="13">
    <source>
        <dbReference type="PIRSR" id="PIRSR000409-1"/>
    </source>
</evidence>
<protein>
    <recommendedName>
        <fullName evidence="12">Methylated-DNA--protein-cysteine methyltransferase</fullName>
        <ecNumber evidence="12">2.1.1.63</ecNumber>
    </recommendedName>
    <alternativeName>
        <fullName evidence="12">6-O-methylguanine-DNA methyltransferase</fullName>
        <shortName evidence="12">MGMT</shortName>
    </alternativeName>
    <alternativeName>
        <fullName evidence="12">O-6-methylguanine-DNA-alkyltransferase</fullName>
    </alternativeName>
</protein>
<dbReference type="GO" id="GO:0003908">
    <property type="term" value="F:methylated-DNA-[protein]-cysteine S-methyltransferase activity"/>
    <property type="evidence" value="ECO:0007669"/>
    <property type="project" value="UniProtKB-UniRule"/>
</dbReference>
<keyword evidence="7" id="KW-0805">Transcription regulation</keyword>
<dbReference type="InterPro" id="IPR018060">
    <property type="entry name" value="HTH_AraC"/>
</dbReference>
<dbReference type="GO" id="GO:0005737">
    <property type="term" value="C:cytoplasm"/>
    <property type="evidence" value="ECO:0007669"/>
    <property type="project" value="UniProtKB-SubCell"/>
</dbReference>
<dbReference type="InterPro" id="IPR001497">
    <property type="entry name" value="MethylDNA_cys_MeTrfase_AS"/>
</dbReference>
<feature type="binding site" evidence="15">
    <location>
        <position position="40"/>
    </location>
    <ligand>
        <name>Zn(2+)</name>
        <dbReference type="ChEBI" id="CHEBI:29105"/>
    </ligand>
</feature>
<reference evidence="17 18" key="1">
    <citation type="submission" date="2018-11" db="EMBL/GenBank/DDBJ databases">
        <title>Parancylomarina longa gen. nov., sp. nov., isolated from sediments of southern Okinawa.</title>
        <authorList>
            <person name="Fu T."/>
        </authorList>
    </citation>
    <scope>NUCLEOTIDE SEQUENCE [LARGE SCALE GENOMIC DNA]</scope>
    <source>
        <strain evidence="17 18">T3-2 S1-C</strain>
    </source>
</reference>
<comment type="caution">
    <text evidence="17">The sequence shown here is derived from an EMBL/GenBank/DDBJ whole genome shotgun (WGS) entry which is preliminary data.</text>
</comment>
<feature type="binding site" evidence="15">
    <location>
        <position position="70"/>
    </location>
    <ligand>
        <name>Zn(2+)</name>
        <dbReference type="ChEBI" id="CHEBI:29105"/>
    </ligand>
</feature>
<organism evidence="17 18">
    <name type="scientific">Ancylomarina longa</name>
    <dbReference type="NCBI Taxonomy" id="2487017"/>
    <lineage>
        <taxon>Bacteria</taxon>
        <taxon>Pseudomonadati</taxon>
        <taxon>Bacteroidota</taxon>
        <taxon>Bacteroidia</taxon>
        <taxon>Marinilabiliales</taxon>
        <taxon>Marinifilaceae</taxon>
        <taxon>Ancylomarina</taxon>
    </lineage>
</organism>
<dbReference type="InterPro" id="IPR036388">
    <property type="entry name" value="WH-like_DNA-bd_sf"/>
</dbReference>
<dbReference type="GO" id="GO:0006307">
    <property type="term" value="P:DNA alkylation repair"/>
    <property type="evidence" value="ECO:0007669"/>
    <property type="project" value="UniProtKB-UniRule"/>
</dbReference>
<keyword evidence="14" id="KW-0862">Zinc</keyword>
<evidence type="ECO:0000256" key="5">
    <source>
        <dbReference type="ARBA" id="ARBA00022679"/>
    </source>
</evidence>
<keyword evidence="14" id="KW-0479">Metal-binding</keyword>
<dbReference type="SUPFAM" id="SSF57884">
    <property type="entry name" value="Ada DNA repair protein, N-terminal domain (N-Ada 10)"/>
    <property type="match status" value="1"/>
</dbReference>
<feature type="binding site" evidence="15">
    <location>
        <position position="36"/>
    </location>
    <ligand>
        <name>Zn(2+)</name>
        <dbReference type="ChEBI" id="CHEBI:29105"/>
    </ligand>
</feature>
<evidence type="ECO:0000256" key="6">
    <source>
        <dbReference type="ARBA" id="ARBA00022763"/>
    </source>
</evidence>
<evidence type="ECO:0000256" key="1">
    <source>
        <dbReference type="ARBA" id="ARBA00001286"/>
    </source>
</evidence>
<keyword evidence="10 12" id="KW-0234">DNA repair</keyword>
<dbReference type="InterPro" id="IPR009057">
    <property type="entry name" value="Homeodomain-like_sf"/>
</dbReference>
<keyword evidence="9" id="KW-0804">Transcription</keyword>
<dbReference type="InterPro" id="IPR023546">
    <property type="entry name" value="MGMT"/>
</dbReference>
<keyword evidence="4 12" id="KW-0489">Methyltransferase</keyword>
<feature type="active site" description="Nucleophile; methyl group acceptor from either O6-methylguanine or O4-methylthymine" evidence="13">
    <location>
        <position position="317"/>
    </location>
</feature>
<dbReference type="PIRSF" id="PIRSF000409">
    <property type="entry name" value="Ada"/>
    <property type="match status" value="1"/>
</dbReference>
<dbReference type="Pfam" id="PF01035">
    <property type="entry name" value="DNA_binding_1"/>
    <property type="match status" value="1"/>
</dbReference>
<evidence type="ECO:0000256" key="10">
    <source>
        <dbReference type="ARBA" id="ARBA00023204"/>
    </source>
</evidence>
<dbReference type="GO" id="GO:0043565">
    <property type="term" value="F:sequence-specific DNA binding"/>
    <property type="evidence" value="ECO:0007669"/>
    <property type="project" value="InterPro"/>
</dbReference>
<comment type="catalytic activity">
    <reaction evidence="11 12">
        <text>a 6-O-methyl-2'-deoxyguanosine in DNA + L-cysteinyl-[protein] = S-methyl-L-cysteinyl-[protein] + a 2'-deoxyguanosine in DNA</text>
        <dbReference type="Rhea" id="RHEA:24000"/>
        <dbReference type="Rhea" id="RHEA-COMP:10131"/>
        <dbReference type="Rhea" id="RHEA-COMP:10132"/>
        <dbReference type="Rhea" id="RHEA-COMP:11367"/>
        <dbReference type="Rhea" id="RHEA-COMP:11368"/>
        <dbReference type="ChEBI" id="CHEBI:29950"/>
        <dbReference type="ChEBI" id="CHEBI:82612"/>
        <dbReference type="ChEBI" id="CHEBI:85445"/>
        <dbReference type="ChEBI" id="CHEBI:85448"/>
        <dbReference type="EC" id="2.1.1.63"/>
    </reaction>
</comment>
<feature type="domain" description="HTH araC/xylS-type" evidence="16">
    <location>
        <begin position="107"/>
        <end position="180"/>
    </location>
</feature>
<keyword evidence="6 12" id="KW-0227">DNA damage</keyword>
<comment type="subcellular location">
    <subcellularLocation>
        <location evidence="12">Cytoplasm</location>
    </subcellularLocation>
</comment>
<dbReference type="Proteomes" id="UP000282985">
    <property type="component" value="Unassembled WGS sequence"/>
</dbReference>
<dbReference type="SUPFAM" id="SSF46689">
    <property type="entry name" value="Homeodomain-like"/>
    <property type="match status" value="1"/>
</dbReference>
<dbReference type="RefSeq" id="WP_127342542.1">
    <property type="nucleotide sequence ID" value="NZ_RJJX01000002.1"/>
</dbReference>
<dbReference type="EMBL" id="RJJX01000002">
    <property type="protein sequence ID" value="RUT79719.1"/>
    <property type="molecule type" value="Genomic_DNA"/>
</dbReference>
<keyword evidence="18" id="KW-1185">Reference proteome</keyword>
<evidence type="ECO:0000256" key="9">
    <source>
        <dbReference type="ARBA" id="ARBA00023163"/>
    </source>
</evidence>
<dbReference type="SUPFAM" id="SSF46767">
    <property type="entry name" value="Methylated DNA-protein cysteine methyltransferase, C-terminal domain"/>
    <property type="match status" value="1"/>
</dbReference>
<dbReference type="GO" id="GO:0003700">
    <property type="term" value="F:DNA-binding transcription factor activity"/>
    <property type="evidence" value="ECO:0007669"/>
    <property type="project" value="InterPro"/>
</dbReference>
<dbReference type="InterPro" id="IPR016221">
    <property type="entry name" value="Bifunct_regulatory_prot_Ada"/>
</dbReference>
<dbReference type="FunFam" id="1.10.10.10:FF:000214">
    <property type="entry name" value="Methylated-DNA--protein-cysteine methyltransferase"/>
    <property type="match status" value="1"/>
</dbReference>
<evidence type="ECO:0000256" key="3">
    <source>
        <dbReference type="ARBA" id="ARBA00022490"/>
    </source>
</evidence>
<comment type="catalytic activity">
    <reaction evidence="1 12">
        <text>a 4-O-methyl-thymidine in DNA + L-cysteinyl-[protein] = a thymidine in DNA + S-methyl-L-cysteinyl-[protein]</text>
        <dbReference type="Rhea" id="RHEA:53428"/>
        <dbReference type="Rhea" id="RHEA-COMP:10131"/>
        <dbReference type="Rhea" id="RHEA-COMP:10132"/>
        <dbReference type="Rhea" id="RHEA-COMP:13555"/>
        <dbReference type="Rhea" id="RHEA-COMP:13556"/>
        <dbReference type="ChEBI" id="CHEBI:29950"/>
        <dbReference type="ChEBI" id="CHEBI:82612"/>
        <dbReference type="ChEBI" id="CHEBI:137386"/>
        <dbReference type="ChEBI" id="CHEBI:137387"/>
        <dbReference type="EC" id="2.1.1.63"/>
    </reaction>
</comment>
<dbReference type="Gene3D" id="1.10.10.10">
    <property type="entry name" value="Winged helix-like DNA-binding domain superfamily/Winged helix DNA-binding domain"/>
    <property type="match status" value="1"/>
</dbReference>
<feature type="active site" description="Nucleophile; methyl group acceptor" evidence="12">
    <location>
        <position position="317"/>
    </location>
</feature>
<feature type="binding site" evidence="14">
    <location>
        <position position="43"/>
    </location>
    <ligand>
        <name>DNA</name>
        <dbReference type="ChEBI" id="CHEBI:16991"/>
    </ligand>
</feature>
<gene>
    <name evidence="17" type="ORF">DLK05_03280</name>
</gene>
<dbReference type="CDD" id="cd06445">
    <property type="entry name" value="ATase"/>
    <property type="match status" value="1"/>
</dbReference>
<dbReference type="PANTHER" id="PTHR10815">
    <property type="entry name" value="METHYLATED-DNA--PROTEIN-CYSTEINE METHYLTRANSFERASE"/>
    <property type="match status" value="1"/>
</dbReference>
<feature type="binding site" evidence="15">
    <location>
        <position position="67"/>
    </location>
    <ligand>
        <name>Zn(2+)</name>
        <dbReference type="ChEBI" id="CHEBI:29105"/>
    </ligand>
</feature>
<dbReference type="EC" id="2.1.1.63" evidence="12"/>
<dbReference type="InterPro" id="IPR004026">
    <property type="entry name" value="Ada_DNA_repair_Zn-bd"/>
</dbReference>
<dbReference type="Gene3D" id="1.10.10.60">
    <property type="entry name" value="Homeodomain-like"/>
    <property type="match status" value="1"/>
</dbReference>
<feature type="binding site" evidence="14">
    <location>
        <position position="65"/>
    </location>
    <ligand>
        <name>DNA</name>
        <dbReference type="ChEBI" id="CHEBI:16991"/>
    </ligand>
</feature>
<dbReference type="PROSITE" id="PS01124">
    <property type="entry name" value="HTH_ARAC_FAMILY_2"/>
    <property type="match status" value="1"/>
</dbReference>
<evidence type="ECO:0000256" key="4">
    <source>
        <dbReference type="ARBA" id="ARBA00022603"/>
    </source>
</evidence>
<dbReference type="InterPro" id="IPR014048">
    <property type="entry name" value="MethylDNA_cys_MeTrfase_DNA-bd"/>
</dbReference>
<evidence type="ECO:0000256" key="7">
    <source>
        <dbReference type="ARBA" id="ARBA00023015"/>
    </source>
</evidence>
<feature type="binding site" evidence="14">
    <location>
        <position position="32"/>
    </location>
    <ligand>
        <name>DNA</name>
        <dbReference type="ChEBI" id="CHEBI:16991"/>
    </ligand>
</feature>
<dbReference type="Gene3D" id="3.40.10.10">
    <property type="entry name" value="DNA Methylphosphotriester Repair Domain"/>
    <property type="match status" value="1"/>
</dbReference>
<dbReference type="Gene3D" id="3.30.160.70">
    <property type="entry name" value="Methylated DNA-protein cysteine methyltransferase domain"/>
    <property type="match status" value="1"/>
</dbReference>
<dbReference type="AlphaFoldDB" id="A0A434AYR0"/>
<dbReference type="Pfam" id="PF02805">
    <property type="entry name" value="Ada_Zn_binding"/>
    <property type="match status" value="1"/>
</dbReference>
<dbReference type="HAMAP" id="MF_00772">
    <property type="entry name" value="OGT"/>
    <property type="match status" value="1"/>
</dbReference>
<evidence type="ECO:0000256" key="15">
    <source>
        <dbReference type="PIRSR" id="PIRSR000409-3"/>
    </source>
</evidence>
<comment type="miscellaneous">
    <text evidence="12">This enzyme catalyzes only one turnover and therefore is not strictly catalytic. According to one definition, an enzyme is a biocatalyst that acts repeatedly and over many reaction cycles.</text>
</comment>
<comment type="similarity">
    <text evidence="2 12">Belongs to the MGMT family.</text>
</comment>
<feature type="binding site" evidence="14">
    <location>
        <position position="41"/>
    </location>
    <ligand>
        <name>DNA</name>
        <dbReference type="ChEBI" id="CHEBI:16991"/>
    </ligand>
</feature>
<name>A0A434AYR0_9BACT</name>
<evidence type="ECO:0000256" key="14">
    <source>
        <dbReference type="PIRSR" id="PIRSR000409-2"/>
    </source>
</evidence>
<evidence type="ECO:0000256" key="12">
    <source>
        <dbReference type="HAMAP-Rule" id="MF_00772"/>
    </source>
</evidence>
<evidence type="ECO:0000313" key="18">
    <source>
        <dbReference type="Proteomes" id="UP000282985"/>
    </source>
</evidence>
<comment type="cofactor">
    <cofactor evidence="14">
        <name>Zn(2+)</name>
        <dbReference type="ChEBI" id="CHEBI:29105"/>
    </cofactor>
    <text evidence="14">Binds 1 zinc ion per subunit.</text>
</comment>
<accession>A0A434AYR0</accession>
<keyword evidence="8" id="KW-0010">Activator</keyword>
<evidence type="ECO:0000259" key="16">
    <source>
        <dbReference type="PROSITE" id="PS01124"/>
    </source>
</evidence>
<feature type="active site" description="Nucleophile; methyl group acceptor from methylphosphotriester" evidence="13">
    <location>
        <position position="36"/>
    </location>
</feature>
<evidence type="ECO:0000256" key="2">
    <source>
        <dbReference type="ARBA" id="ARBA00008711"/>
    </source>
</evidence>
<proteinExistence type="inferred from homology"/>
<dbReference type="Pfam" id="PF02870">
    <property type="entry name" value="Methyltransf_1N"/>
    <property type="match status" value="1"/>
</dbReference>
<keyword evidence="3 12" id="KW-0963">Cytoplasm</keyword>
<dbReference type="GO" id="GO:0032259">
    <property type="term" value="P:methylation"/>
    <property type="evidence" value="ECO:0007669"/>
    <property type="project" value="UniProtKB-KW"/>
</dbReference>
<dbReference type="InterPro" id="IPR008332">
    <property type="entry name" value="MethylG_MeTrfase_N"/>
</dbReference>
<dbReference type="Pfam" id="PF12833">
    <property type="entry name" value="HTH_18"/>
    <property type="match status" value="1"/>
</dbReference>
<comment type="function">
    <text evidence="12">Involved in the cellular defense against the biological effects of O6-methylguanine (O6-MeG) and O4-methylthymine (O4-MeT) in DNA. Repairs the methylated nucleobase in DNA by stoichiometrically transferring the methyl group to a cysteine residue in the enzyme. This is a suicide reaction: the enzyme is irreversibly inactivated.</text>
</comment>